<dbReference type="KEGG" id="cfus:CYFUS_009129"/>
<dbReference type="CDD" id="cd00060">
    <property type="entry name" value="FHA"/>
    <property type="match status" value="1"/>
</dbReference>
<dbReference type="InterPro" id="IPR000253">
    <property type="entry name" value="FHA_dom"/>
</dbReference>
<accession>A0A250JIC0</accession>
<dbReference type="Pfam" id="PF00498">
    <property type="entry name" value="FHA"/>
    <property type="match status" value="1"/>
</dbReference>
<protein>
    <submittedName>
        <fullName evidence="2">FHA domain-containing protein</fullName>
    </submittedName>
</protein>
<sequence>MHLKFSTLASQFLDDPQSVRRAVCWPVLVWEATPVGVGPAFSRRTMTGLSLRRPTVAEPLVLEVRRRSHVVTPSTGIVLGRTLDSDIMVEDPTVSRVHASFNEEAQTGMWYVSDSGSHNGTWQDGTLLIPGRPSPLFERASLCFGDVMATFLQFSAFNQFILDWLARHSRATPTPVPESFLTRHGEAP</sequence>
<dbReference type="InterPro" id="IPR050923">
    <property type="entry name" value="Cell_Proc_Reg/RNA_Proc"/>
</dbReference>
<proteinExistence type="predicted"/>
<dbReference type="Gene3D" id="2.60.200.20">
    <property type="match status" value="1"/>
</dbReference>
<dbReference type="AlphaFoldDB" id="A0A250JIC0"/>
<gene>
    <name evidence="2" type="ORF">CYFUS_009129</name>
</gene>
<dbReference type="SUPFAM" id="SSF49879">
    <property type="entry name" value="SMAD/FHA domain"/>
    <property type="match status" value="1"/>
</dbReference>
<dbReference type="Proteomes" id="UP000217257">
    <property type="component" value="Chromosome"/>
</dbReference>
<dbReference type="RefSeq" id="WP_157759048.1">
    <property type="nucleotide sequence ID" value="NZ_CP022098.1"/>
</dbReference>
<dbReference type="InterPro" id="IPR008984">
    <property type="entry name" value="SMAD_FHA_dom_sf"/>
</dbReference>
<dbReference type="PROSITE" id="PS50006">
    <property type="entry name" value="FHA_DOMAIN"/>
    <property type="match status" value="1"/>
</dbReference>
<organism evidence="2 3">
    <name type="scientific">Cystobacter fuscus</name>
    <dbReference type="NCBI Taxonomy" id="43"/>
    <lineage>
        <taxon>Bacteria</taxon>
        <taxon>Pseudomonadati</taxon>
        <taxon>Myxococcota</taxon>
        <taxon>Myxococcia</taxon>
        <taxon>Myxococcales</taxon>
        <taxon>Cystobacterineae</taxon>
        <taxon>Archangiaceae</taxon>
        <taxon>Cystobacter</taxon>
    </lineage>
</organism>
<dbReference type="PANTHER" id="PTHR23308">
    <property type="entry name" value="NUCLEAR INHIBITOR OF PROTEIN PHOSPHATASE-1"/>
    <property type="match status" value="1"/>
</dbReference>
<evidence type="ECO:0000313" key="3">
    <source>
        <dbReference type="Proteomes" id="UP000217257"/>
    </source>
</evidence>
<evidence type="ECO:0000313" key="2">
    <source>
        <dbReference type="EMBL" id="ATB43649.1"/>
    </source>
</evidence>
<evidence type="ECO:0000259" key="1">
    <source>
        <dbReference type="PROSITE" id="PS50006"/>
    </source>
</evidence>
<reference evidence="2 3" key="1">
    <citation type="submission" date="2017-06" db="EMBL/GenBank/DDBJ databases">
        <title>Sequencing and comparative analysis of myxobacterial genomes.</title>
        <authorList>
            <person name="Rupp O."/>
            <person name="Goesmann A."/>
            <person name="Sogaard-Andersen L."/>
        </authorList>
    </citation>
    <scope>NUCLEOTIDE SEQUENCE [LARGE SCALE GENOMIC DNA]</scope>
    <source>
        <strain evidence="2 3">DSM 52655</strain>
    </source>
</reference>
<feature type="domain" description="FHA" evidence="1">
    <location>
        <begin position="77"/>
        <end position="128"/>
    </location>
</feature>
<dbReference type="SMART" id="SM00240">
    <property type="entry name" value="FHA"/>
    <property type="match status" value="1"/>
</dbReference>
<name>A0A250JIC0_9BACT</name>
<dbReference type="EMBL" id="CP022098">
    <property type="protein sequence ID" value="ATB43649.1"/>
    <property type="molecule type" value="Genomic_DNA"/>
</dbReference>